<dbReference type="EMBL" id="JRNE01000058">
    <property type="protein sequence ID" value="KGF16212.1"/>
    <property type="molecule type" value="Genomic_DNA"/>
</dbReference>
<dbReference type="InterPro" id="IPR036163">
    <property type="entry name" value="HMA_dom_sf"/>
</dbReference>
<dbReference type="Pfam" id="PF00403">
    <property type="entry name" value="HMA"/>
    <property type="match status" value="1"/>
</dbReference>
<sequence>MSIKTNYTVTGMTCGHCEASVKEEVSEVPGVAAVEVDRANDAMTVVSDESIDQAKVIAAVEEAGYEARPAGA</sequence>
<dbReference type="GO" id="GO:0046872">
    <property type="term" value="F:metal ion binding"/>
    <property type="evidence" value="ECO:0007669"/>
    <property type="project" value="InterPro"/>
</dbReference>
<dbReference type="Proteomes" id="UP000029548">
    <property type="component" value="Unassembled WGS sequence"/>
</dbReference>
<dbReference type="CDD" id="cd00371">
    <property type="entry name" value="HMA"/>
    <property type="match status" value="1"/>
</dbReference>
<dbReference type="AlphaFoldDB" id="A0A095ZBX6"/>
<name>A0A095ZBX6_9CORY</name>
<accession>A0A095ZBX6</accession>
<protein>
    <recommendedName>
        <fullName evidence="1">HMA domain-containing protein</fullName>
    </recommendedName>
</protein>
<gene>
    <name evidence="2" type="ORF">HMPREF1650_08925</name>
</gene>
<dbReference type="SUPFAM" id="SSF55008">
    <property type="entry name" value="HMA, heavy metal-associated domain"/>
    <property type="match status" value="1"/>
</dbReference>
<dbReference type="Gene3D" id="3.30.70.100">
    <property type="match status" value="1"/>
</dbReference>
<proteinExistence type="predicted"/>
<organism evidence="2 3">
    <name type="scientific">Corynebacterium freneyi DNF00450</name>
    <dbReference type="NCBI Taxonomy" id="1287475"/>
    <lineage>
        <taxon>Bacteria</taxon>
        <taxon>Bacillati</taxon>
        <taxon>Actinomycetota</taxon>
        <taxon>Actinomycetes</taxon>
        <taxon>Mycobacteriales</taxon>
        <taxon>Corynebacteriaceae</taxon>
        <taxon>Corynebacterium</taxon>
    </lineage>
</organism>
<feature type="domain" description="HMA" evidence="1">
    <location>
        <begin position="3"/>
        <end position="68"/>
    </location>
</feature>
<reference evidence="2 3" key="1">
    <citation type="submission" date="2014-07" db="EMBL/GenBank/DDBJ databases">
        <authorList>
            <person name="McCorrison J."/>
            <person name="Sanka R."/>
            <person name="Torralba M."/>
            <person name="Gillis M."/>
            <person name="Haft D.H."/>
            <person name="Methe B."/>
            <person name="Sutton G."/>
            <person name="Nelson K.E."/>
        </authorList>
    </citation>
    <scope>NUCLEOTIDE SEQUENCE [LARGE SCALE GENOMIC DNA]</scope>
    <source>
        <strain evidence="2 3">DNF00450</strain>
    </source>
</reference>
<dbReference type="RefSeq" id="WP_035122665.1">
    <property type="nucleotide sequence ID" value="NZ_JRNE01000058.1"/>
</dbReference>
<dbReference type="eggNOG" id="COG2608">
    <property type="taxonomic scope" value="Bacteria"/>
</dbReference>
<evidence type="ECO:0000259" key="1">
    <source>
        <dbReference type="PROSITE" id="PS50846"/>
    </source>
</evidence>
<dbReference type="PROSITE" id="PS50846">
    <property type="entry name" value="HMA_2"/>
    <property type="match status" value="1"/>
</dbReference>
<evidence type="ECO:0000313" key="3">
    <source>
        <dbReference type="Proteomes" id="UP000029548"/>
    </source>
</evidence>
<dbReference type="InterPro" id="IPR006121">
    <property type="entry name" value="HMA_dom"/>
</dbReference>
<comment type="caution">
    <text evidence="2">The sequence shown here is derived from an EMBL/GenBank/DDBJ whole genome shotgun (WGS) entry which is preliminary data.</text>
</comment>
<evidence type="ECO:0000313" key="2">
    <source>
        <dbReference type="EMBL" id="KGF16212.1"/>
    </source>
</evidence>